<dbReference type="InterPro" id="IPR039353">
    <property type="entry name" value="TF_Adf1"/>
</dbReference>
<keyword evidence="1" id="KW-0539">Nucleus</keyword>
<gene>
    <name evidence="5" type="ORF">GDO81_028883</name>
</gene>
<dbReference type="PROSITE" id="PS51029">
    <property type="entry name" value="MADF"/>
    <property type="match status" value="1"/>
</dbReference>
<dbReference type="GO" id="GO:0005667">
    <property type="term" value="C:transcription regulator complex"/>
    <property type="evidence" value="ECO:0007669"/>
    <property type="project" value="TreeGrafter"/>
</dbReference>
<name>A0AAV6ZIL3_ENGPU</name>
<dbReference type="PANTHER" id="PTHR12243">
    <property type="entry name" value="MADF DOMAIN TRANSCRIPTION FACTOR"/>
    <property type="match status" value="1"/>
</dbReference>
<dbReference type="EMBL" id="WNYA01000801">
    <property type="protein sequence ID" value="KAG8547190.1"/>
    <property type="molecule type" value="Genomic_DNA"/>
</dbReference>
<feature type="compositionally biased region" description="Low complexity" evidence="2">
    <location>
        <begin position="188"/>
        <end position="208"/>
    </location>
</feature>
<evidence type="ECO:0000256" key="2">
    <source>
        <dbReference type="SAM" id="MobiDB-lite"/>
    </source>
</evidence>
<evidence type="ECO:0000259" key="3">
    <source>
        <dbReference type="PROSITE" id="PS51029"/>
    </source>
</evidence>
<evidence type="ECO:0000259" key="4">
    <source>
        <dbReference type="PROSITE" id="PS51031"/>
    </source>
</evidence>
<dbReference type="EMBL" id="WNYA01000801">
    <property type="protein sequence ID" value="KAG8547191.1"/>
    <property type="molecule type" value="Genomic_DNA"/>
</dbReference>
<evidence type="ECO:0008006" key="7">
    <source>
        <dbReference type="Google" id="ProtNLM"/>
    </source>
</evidence>
<dbReference type="PROSITE" id="PS51031">
    <property type="entry name" value="BESS"/>
    <property type="match status" value="1"/>
</dbReference>
<dbReference type="GO" id="GO:0006357">
    <property type="term" value="P:regulation of transcription by RNA polymerase II"/>
    <property type="evidence" value="ECO:0007669"/>
    <property type="project" value="TreeGrafter"/>
</dbReference>
<dbReference type="GO" id="GO:0005634">
    <property type="term" value="C:nucleus"/>
    <property type="evidence" value="ECO:0007669"/>
    <property type="project" value="UniProtKB-SubCell"/>
</dbReference>
<protein>
    <recommendedName>
        <fullName evidence="7">MADF domain-containing protein</fullName>
    </recommendedName>
</protein>
<evidence type="ECO:0000313" key="6">
    <source>
        <dbReference type="Proteomes" id="UP000824782"/>
    </source>
</evidence>
<feature type="domain" description="MADF" evidence="3">
    <location>
        <begin position="58"/>
        <end position="160"/>
    </location>
</feature>
<dbReference type="SMART" id="SM00595">
    <property type="entry name" value="MADF"/>
    <property type="match status" value="1"/>
</dbReference>
<comment type="subcellular location">
    <subcellularLocation>
        <location evidence="1">Nucleus</location>
    </subcellularLocation>
</comment>
<sequence>MSSPSPQYTRGKRQRPCELSPDWETSAISSTAEDSFASRGGGGSDCEDEDPLYFSTEELIHLVEVRPALWDQSDPQHCDQGAIKCLWLKIFKALIPDYEELTTKQRKLVGDRIQRRWRSVRDRFMREVNLNSKIPSGSSAPRRSVYKYSGILQFLHRCLQLRQTQTNTITEAPQEEAAGVSGAGASGGEASSPVPEAARLSSALQSSRGISSVAGSRQRRLNRRGRHCDEEALGRLIIDGFQRVENNLGLTDHRLRQLEIAQAPEPPNECRHFLLSLQPLMEQMNLSQRLNFRCRVNAILAEILEPPPVVEDSPPASMERFRA</sequence>
<dbReference type="AlphaFoldDB" id="A0AAV6ZIL3"/>
<comment type="caution">
    <text evidence="5">The sequence shown here is derived from an EMBL/GenBank/DDBJ whole genome shotgun (WGS) entry which is preliminary data.</text>
</comment>
<feature type="region of interest" description="Disordered" evidence="2">
    <location>
        <begin position="170"/>
        <end position="222"/>
    </location>
</feature>
<dbReference type="GO" id="GO:0003677">
    <property type="term" value="F:DNA binding"/>
    <property type="evidence" value="ECO:0007669"/>
    <property type="project" value="InterPro"/>
</dbReference>
<evidence type="ECO:0000256" key="1">
    <source>
        <dbReference type="PROSITE-ProRule" id="PRU00371"/>
    </source>
</evidence>
<proteinExistence type="predicted"/>
<dbReference type="InterPro" id="IPR004210">
    <property type="entry name" value="BESS_motif"/>
</dbReference>
<keyword evidence="6" id="KW-1185">Reference proteome</keyword>
<accession>A0AAV6ZIL3</accession>
<evidence type="ECO:0000313" key="5">
    <source>
        <dbReference type="EMBL" id="KAG8547190.1"/>
    </source>
</evidence>
<dbReference type="PANTHER" id="PTHR12243:SF69">
    <property type="entry name" value="SI:CH73-59F11.3"/>
    <property type="match status" value="1"/>
</dbReference>
<feature type="domain" description="BESS" evidence="4">
    <location>
        <begin position="267"/>
        <end position="306"/>
    </location>
</feature>
<reference evidence="5" key="1">
    <citation type="thesis" date="2020" institute="ProQuest LLC" country="789 East Eisenhower Parkway, Ann Arbor, MI, USA">
        <title>Comparative Genomics and Chromosome Evolution.</title>
        <authorList>
            <person name="Mudd A.B."/>
        </authorList>
    </citation>
    <scope>NUCLEOTIDE SEQUENCE</scope>
    <source>
        <strain evidence="5">237g6f4</strain>
        <tissue evidence="5">Blood</tissue>
    </source>
</reference>
<dbReference type="Proteomes" id="UP000824782">
    <property type="component" value="Unassembled WGS sequence"/>
</dbReference>
<dbReference type="EMBL" id="WNYA01000801">
    <property type="protein sequence ID" value="KAG8547192.1"/>
    <property type="molecule type" value="Genomic_DNA"/>
</dbReference>
<organism evidence="5 6">
    <name type="scientific">Engystomops pustulosus</name>
    <name type="common">Tungara frog</name>
    <name type="synonym">Physalaemus pustulosus</name>
    <dbReference type="NCBI Taxonomy" id="76066"/>
    <lineage>
        <taxon>Eukaryota</taxon>
        <taxon>Metazoa</taxon>
        <taxon>Chordata</taxon>
        <taxon>Craniata</taxon>
        <taxon>Vertebrata</taxon>
        <taxon>Euteleostomi</taxon>
        <taxon>Amphibia</taxon>
        <taxon>Batrachia</taxon>
        <taxon>Anura</taxon>
        <taxon>Neobatrachia</taxon>
        <taxon>Hyloidea</taxon>
        <taxon>Leptodactylidae</taxon>
        <taxon>Leiuperinae</taxon>
        <taxon>Engystomops</taxon>
    </lineage>
</organism>
<dbReference type="Pfam" id="PF10545">
    <property type="entry name" value="MADF_DNA_bdg"/>
    <property type="match status" value="1"/>
</dbReference>
<feature type="region of interest" description="Disordered" evidence="2">
    <location>
        <begin position="1"/>
        <end position="24"/>
    </location>
</feature>
<dbReference type="Pfam" id="PF02944">
    <property type="entry name" value="BESS"/>
    <property type="match status" value="1"/>
</dbReference>
<dbReference type="InterPro" id="IPR006578">
    <property type="entry name" value="MADF-dom"/>
</dbReference>